<dbReference type="Gramene" id="PRQ16057">
    <property type="protein sequence ID" value="PRQ16057"/>
    <property type="gene ID" value="RchiOBHm_Chr7g0180101"/>
</dbReference>
<dbReference type="Pfam" id="PF07734">
    <property type="entry name" value="FBA_1"/>
    <property type="match status" value="1"/>
</dbReference>
<evidence type="ECO:0000313" key="2">
    <source>
        <dbReference type="EMBL" id="PRQ16057.1"/>
    </source>
</evidence>
<reference evidence="2 3" key="1">
    <citation type="journal article" date="2018" name="Nat. Genet.">
        <title>The Rosa genome provides new insights in the design of modern roses.</title>
        <authorList>
            <person name="Bendahmane M."/>
        </authorList>
    </citation>
    <scope>NUCLEOTIDE SEQUENCE [LARGE SCALE GENOMIC DNA]</scope>
    <source>
        <strain evidence="3">cv. Old Blush</strain>
    </source>
</reference>
<name>A0A2P6P291_ROSCH</name>
<dbReference type="NCBIfam" id="TIGR01640">
    <property type="entry name" value="F_box_assoc_1"/>
    <property type="match status" value="1"/>
</dbReference>
<comment type="caution">
    <text evidence="2">The sequence shown here is derived from an EMBL/GenBank/DDBJ whole genome shotgun (WGS) entry which is preliminary data.</text>
</comment>
<organism evidence="2 3">
    <name type="scientific">Rosa chinensis</name>
    <name type="common">China rose</name>
    <dbReference type="NCBI Taxonomy" id="74649"/>
    <lineage>
        <taxon>Eukaryota</taxon>
        <taxon>Viridiplantae</taxon>
        <taxon>Streptophyta</taxon>
        <taxon>Embryophyta</taxon>
        <taxon>Tracheophyta</taxon>
        <taxon>Spermatophyta</taxon>
        <taxon>Magnoliopsida</taxon>
        <taxon>eudicotyledons</taxon>
        <taxon>Gunneridae</taxon>
        <taxon>Pentapetalae</taxon>
        <taxon>rosids</taxon>
        <taxon>fabids</taxon>
        <taxon>Rosales</taxon>
        <taxon>Rosaceae</taxon>
        <taxon>Rosoideae</taxon>
        <taxon>Rosoideae incertae sedis</taxon>
        <taxon>Rosa</taxon>
    </lineage>
</organism>
<dbReference type="Proteomes" id="UP000238479">
    <property type="component" value="Chromosome 7"/>
</dbReference>
<dbReference type="EMBL" id="PDCK01000045">
    <property type="protein sequence ID" value="PRQ16057.1"/>
    <property type="molecule type" value="Genomic_DNA"/>
</dbReference>
<dbReference type="AlphaFoldDB" id="A0A2P6P291"/>
<dbReference type="InterPro" id="IPR006527">
    <property type="entry name" value="F-box-assoc_dom_typ1"/>
</dbReference>
<sequence>MGQFKDPSGVVTSSEGQVYSLKLHSWKRVQDLPAHLNFASNGVCLDSSLHWLMRLGDKGGGPMAVLTFDLASEECHWFSAPDHYNSKHLSINYLDLHVMGGFLCFCLESSVLWETWILKEYGVTKSWTKLCCYDRHRYCSNPLIFSKCGKKRFFFFFCKIFGILLVWGGE</sequence>
<feature type="domain" description="F-box associated beta-propeller type 1" evidence="1">
    <location>
        <begin position="14"/>
        <end position="132"/>
    </location>
</feature>
<protein>
    <submittedName>
        <fullName evidence="2">Putative F-box associated interaction domain-containing protein</fullName>
    </submittedName>
</protein>
<evidence type="ECO:0000313" key="3">
    <source>
        <dbReference type="Proteomes" id="UP000238479"/>
    </source>
</evidence>
<dbReference type="PANTHER" id="PTHR31672:SF13">
    <property type="entry name" value="F-BOX PROTEIN CPR30-LIKE"/>
    <property type="match status" value="1"/>
</dbReference>
<evidence type="ECO:0000259" key="1">
    <source>
        <dbReference type="Pfam" id="PF07734"/>
    </source>
</evidence>
<dbReference type="PANTHER" id="PTHR31672">
    <property type="entry name" value="BNACNNG10540D PROTEIN"/>
    <property type="match status" value="1"/>
</dbReference>
<gene>
    <name evidence="2" type="ORF">RchiOBHm_Chr7g0180101</name>
</gene>
<dbReference type="InterPro" id="IPR017451">
    <property type="entry name" value="F-box-assoc_interact_dom"/>
</dbReference>
<keyword evidence="3" id="KW-1185">Reference proteome</keyword>
<proteinExistence type="predicted"/>
<dbReference type="InterPro" id="IPR050796">
    <property type="entry name" value="SCF_F-box_component"/>
</dbReference>
<accession>A0A2P6P291</accession>